<dbReference type="InterPro" id="IPR000888">
    <property type="entry name" value="RmlC-like"/>
</dbReference>
<dbReference type="CDD" id="cd00438">
    <property type="entry name" value="cupin_RmlC"/>
    <property type="match status" value="1"/>
</dbReference>
<dbReference type="PANTHER" id="PTHR21047">
    <property type="entry name" value="DTDP-6-DEOXY-D-GLUCOSE-3,5 EPIMERASE"/>
    <property type="match status" value="1"/>
</dbReference>
<accession>A0A383EC03</accession>
<dbReference type="GO" id="GO:0005829">
    <property type="term" value="C:cytosol"/>
    <property type="evidence" value="ECO:0007669"/>
    <property type="project" value="TreeGrafter"/>
</dbReference>
<dbReference type="Pfam" id="PF00908">
    <property type="entry name" value="dTDP_sugar_isom"/>
    <property type="match status" value="1"/>
</dbReference>
<dbReference type="PANTHER" id="PTHR21047:SF2">
    <property type="entry name" value="THYMIDINE DIPHOSPHO-4-KETO-RHAMNOSE 3,5-EPIMERASE"/>
    <property type="match status" value="1"/>
</dbReference>
<dbReference type="InterPro" id="IPR014710">
    <property type="entry name" value="RmlC-like_jellyroll"/>
</dbReference>
<dbReference type="NCBIfam" id="TIGR01221">
    <property type="entry name" value="rmlC"/>
    <property type="match status" value="1"/>
</dbReference>
<dbReference type="InterPro" id="IPR011051">
    <property type="entry name" value="RmlC_Cupin_sf"/>
</dbReference>
<organism evidence="1">
    <name type="scientific">marine metagenome</name>
    <dbReference type="NCBI Taxonomy" id="408172"/>
    <lineage>
        <taxon>unclassified sequences</taxon>
        <taxon>metagenomes</taxon>
        <taxon>ecological metagenomes</taxon>
    </lineage>
</organism>
<dbReference type="AlphaFoldDB" id="A0A383EC03"/>
<reference evidence="1" key="1">
    <citation type="submission" date="2018-05" db="EMBL/GenBank/DDBJ databases">
        <authorList>
            <person name="Lanie J.A."/>
            <person name="Ng W.-L."/>
            <person name="Kazmierczak K.M."/>
            <person name="Andrzejewski T.M."/>
            <person name="Davidsen T.M."/>
            <person name="Wayne K.J."/>
            <person name="Tettelin H."/>
            <person name="Glass J.I."/>
            <person name="Rusch D."/>
            <person name="Podicherti R."/>
            <person name="Tsui H.-C.T."/>
            <person name="Winkler M.E."/>
        </authorList>
    </citation>
    <scope>NUCLEOTIDE SEQUENCE</scope>
</reference>
<proteinExistence type="predicted"/>
<evidence type="ECO:0008006" key="2">
    <source>
        <dbReference type="Google" id="ProtNLM"/>
    </source>
</evidence>
<dbReference type="Gene3D" id="2.60.120.10">
    <property type="entry name" value="Jelly Rolls"/>
    <property type="match status" value="1"/>
</dbReference>
<gene>
    <name evidence="1" type="ORF">METZ01_LOCUS507105</name>
</gene>
<name>A0A383EC03_9ZZZZ</name>
<dbReference type="GO" id="GO:0008830">
    <property type="term" value="F:dTDP-4-dehydrorhamnose 3,5-epimerase activity"/>
    <property type="evidence" value="ECO:0007669"/>
    <property type="project" value="InterPro"/>
</dbReference>
<feature type="non-terminal residue" evidence="1">
    <location>
        <position position="177"/>
    </location>
</feature>
<dbReference type="GO" id="GO:0000271">
    <property type="term" value="P:polysaccharide biosynthetic process"/>
    <property type="evidence" value="ECO:0007669"/>
    <property type="project" value="TreeGrafter"/>
</dbReference>
<dbReference type="SUPFAM" id="SSF51182">
    <property type="entry name" value="RmlC-like cupins"/>
    <property type="match status" value="1"/>
</dbReference>
<dbReference type="GO" id="GO:0019305">
    <property type="term" value="P:dTDP-rhamnose biosynthetic process"/>
    <property type="evidence" value="ECO:0007669"/>
    <property type="project" value="TreeGrafter"/>
</dbReference>
<dbReference type="EMBL" id="UINC01224571">
    <property type="protein sequence ID" value="SVE54251.1"/>
    <property type="molecule type" value="Genomic_DNA"/>
</dbReference>
<protein>
    <recommendedName>
        <fullName evidence="2">dTDP-4-dehydrorhamnose 3,5-epimerase</fullName>
    </recommendedName>
</protein>
<evidence type="ECO:0000313" key="1">
    <source>
        <dbReference type="EMBL" id="SVE54251.1"/>
    </source>
</evidence>
<sequence>MKAISFTIPGLILLEPKVFCDGRGYFFESFNQKTFEEAIGLSPRFVQENHTKSIKGVLRGLHYQLPPKAQGKLVRVIHGEIFDAVVDIRKDSPTFGQWLGEVLTDHNKKQLWIPPGFAHGFLVLSETAEVLYKATHFYAPKSERCIIWNDSDIGIDWPLKREPLISEKDLRGSPLYE</sequence>